<protein>
    <submittedName>
        <fullName evidence="2">Uncharacterized protein</fullName>
    </submittedName>
</protein>
<accession>A0A136ISP9</accession>
<dbReference type="EMBL" id="KQ964260">
    <property type="protein sequence ID" value="KXJ87839.1"/>
    <property type="molecule type" value="Genomic_DNA"/>
</dbReference>
<feature type="compositionally biased region" description="Basic and acidic residues" evidence="1">
    <location>
        <begin position="188"/>
        <end position="203"/>
    </location>
</feature>
<proteinExistence type="predicted"/>
<reference evidence="3" key="1">
    <citation type="submission" date="2016-02" db="EMBL/GenBank/DDBJ databases">
        <title>Draft genome sequence of Microdochium bolleyi, a fungal endophyte of beachgrass.</title>
        <authorList>
            <consortium name="DOE Joint Genome Institute"/>
            <person name="David A.S."/>
            <person name="May G."/>
            <person name="Haridas S."/>
            <person name="Lim J."/>
            <person name="Wang M."/>
            <person name="Labutti K."/>
            <person name="Lipzen A."/>
            <person name="Barry K."/>
            <person name="Grigoriev I.V."/>
        </authorList>
    </citation>
    <scope>NUCLEOTIDE SEQUENCE [LARGE SCALE GENOMIC DNA]</scope>
    <source>
        <strain evidence="3">J235TASD1</strain>
    </source>
</reference>
<evidence type="ECO:0000256" key="1">
    <source>
        <dbReference type="SAM" id="MobiDB-lite"/>
    </source>
</evidence>
<dbReference type="Proteomes" id="UP000070501">
    <property type="component" value="Unassembled WGS sequence"/>
</dbReference>
<organism evidence="2 3">
    <name type="scientific">Microdochium bolleyi</name>
    <dbReference type="NCBI Taxonomy" id="196109"/>
    <lineage>
        <taxon>Eukaryota</taxon>
        <taxon>Fungi</taxon>
        <taxon>Dikarya</taxon>
        <taxon>Ascomycota</taxon>
        <taxon>Pezizomycotina</taxon>
        <taxon>Sordariomycetes</taxon>
        <taxon>Xylariomycetidae</taxon>
        <taxon>Xylariales</taxon>
        <taxon>Microdochiaceae</taxon>
        <taxon>Microdochium</taxon>
    </lineage>
</organism>
<evidence type="ECO:0000313" key="3">
    <source>
        <dbReference type="Proteomes" id="UP000070501"/>
    </source>
</evidence>
<feature type="compositionally biased region" description="Low complexity" evidence="1">
    <location>
        <begin position="178"/>
        <end position="187"/>
    </location>
</feature>
<dbReference type="AlphaFoldDB" id="A0A136ISP9"/>
<sequence>MAESHDTSSTTPTENHSLPSGMSPAEIFLTLPRQTLTGDWKDWDDELEVQRNTAAFSLLYDPDSDPKIRAFAHLQIQNSHLLSSNAPGRLFHAQEARRLLSLADKQASDASAAQGLSPQNQHLREQRSAELEQVFIDNVRNAQNDVDGVGSGIASSAAARFYVNSTTPPQEYFQGTPEEQGVEQGDQQEIKQEESEVEIKQEESEVEIQQGIKQEEGSPESN</sequence>
<keyword evidence="3" id="KW-1185">Reference proteome</keyword>
<name>A0A136ISP9_9PEZI</name>
<feature type="region of interest" description="Disordered" evidence="1">
    <location>
        <begin position="167"/>
        <end position="222"/>
    </location>
</feature>
<gene>
    <name evidence="2" type="ORF">Micbo1qcDRAFT_207601</name>
</gene>
<feature type="compositionally biased region" description="Polar residues" evidence="1">
    <location>
        <begin position="7"/>
        <end position="20"/>
    </location>
</feature>
<evidence type="ECO:0000313" key="2">
    <source>
        <dbReference type="EMBL" id="KXJ87839.1"/>
    </source>
</evidence>
<feature type="region of interest" description="Disordered" evidence="1">
    <location>
        <begin position="1"/>
        <end position="24"/>
    </location>
</feature>
<dbReference type="InParanoid" id="A0A136ISP9"/>